<name>A0A5P8WC48_9NOSO</name>
<dbReference type="Proteomes" id="UP000326678">
    <property type="component" value="Chromosome Gxm2"/>
</dbReference>
<keyword evidence="2" id="KW-1185">Reference proteome</keyword>
<proteinExistence type="predicted"/>
<dbReference type="AlphaFoldDB" id="A0A5P8WC48"/>
<gene>
    <name evidence="1" type="ORF">GXM_07694</name>
</gene>
<dbReference type="KEGG" id="nsh:GXM_07694"/>
<evidence type="ECO:0000313" key="1">
    <source>
        <dbReference type="EMBL" id="QFS50200.1"/>
    </source>
</evidence>
<dbReference type="RefSeq" id="WP_152591300.1">
    <property type="nucleotide sequence ID" value="NZ_CP045227.1"/>
</dbReference>
<protein>
    <submittedName>
        <fullName evidence="1">Uncharacterized protein</fullName>
    </submittedName>
</protein>
<sequence>MQRKFLFWFSILALIVALIIPQAVNGQMRRPPGMMGNHGMRHDNDTQTIHQLFADHNQIHRIVEEIPGGIRTVTESDNPQVVTLIQSHVSKMYDRVSKQQPIPMIRMSSTLPTMIQSANQYQRQFNFTLKGIEVTETSNNPDMVAIIREHAQEVSQFVEQGMPMMMNGRMR</sequence>
<evidence type="ECO:0000313" key="2">
    <source>
        <dbReference type="Proteomes" id="UP000326678"/>
    </source>
</evidence>
<reference evidence="1 2" key="1">
    <citation type="submission" date="2019-10" db="EMBL/GenBank/DDBJ databases">
        <title>Genomic and transcriptomic insights into the perfect genentic adaptation of a filamentous nitrogen-fixing cyanobacterium to rice fields.</title>
        <authorList>
            <person name="Chen Z."/>
        </authorList>
    </citation>
    <scope>NUCLEOTIDE SEQUENCE [LARGE SCALE GENOMIC DNA]</scope>
    <source>
        <strain evidence="1">CCNUC1</strain>
    </source>
</reference>
<organism evidence="1 2">
    <name type="scientific">Nostoc sphaeroides CCNUC1</name>
    <dbReference type="NCBI Taxonomy" id="2653204"/>
    <lineage>
        <taxon>Bacteria</taxon>
        <taxon>Bacillati</taxon>
        <taxon>Cyanobacteriota</taxon>
        <taxon>Cyanophyceae</taxon>
        <taxon>Nostocales</taxon>
        <taxon>Nostocaceae</taxon>
        <taxon>Nostoc</taxon>
    </lineage>
</organism>
<accession>A0A5P8WC48</accession>
<dbReference type="EMBL" id="CP045227">
    <property type="protein sequence ID" value="QFS50200.1"/>
    <property type="molecule type" value="Genomic_DNA"/>
</dbReference>